<sequence length="145" mass="15539">TLSLLGLCGGLVQIGRECARQCCPHVSGERRGVGRGGGRGGGPALRAARHFVVDSFSAIVEVVSARRPQESVWVYAMGLRALQQLLHHLLENVVGKVTTVECVDCEEAGEELGAVTRAPLWPYTRVLRGPRDAPDQAPPGIKMTM</sequence>
<evidence type="ECO:0000313" key="2">
    <source>
        <dbReference type="Proteomes" id="UP000648187"/>
    </source>
</evidence>
<dbReference type="Proteomes" id="UP000648187">
    <property type="component" value="Unassembled WGS sequence"/>
</dbReference>
<organism evidence="1 2">
    <name type="scientific">Spodoptera exigua</name>
    <name type="common">Beet armyworm</name>
    <name type="synonym">Noctua fulgens</name>
    <dbReference type="NCBI Taxonomy" id="7107"/>
    <lineage>
        <taxon>Eukaryota</taxon>
        <taxon>Metazoa</taxon>
        <taxon>Ecdysozoa</taxon>
        <taxon>Arthropoda</taxon>
        <taxon>Hexapoda</taxon>
        <taxon>Insecta</taxon>
        <taxon>Pterygota</taxon>
        <taxon>Neoptera</taxon>
        <taxon>Endopterygota</taxon>
        <taxon>Lepidoptera</taxon>
        <taxon>Glossata</taxon>
        <taxon>Ditrysia</taxon>
        <taxon>Noctuoidea</taxon>
        <taxon>Noctuidae</taxon>
        <taxon>Amphipyrinae</taxon>
        <taxon>Spodoptera</taxon>
    </lineage>
</organism>
<keyword evidence="2" id="KW-1185">Reference proteome</keyword>
<reference evidence="1" key="1">
    <citation type="submission" date="2020-08" db="EMBL/GenBank/DDBJ databases">
        <title>Spodoptera exigua strain:BAW_Kor-Di-RS1 Genome sequencing and assembly.</title>
        <authorList>
            <person name="Kim J."/>
            <person name="Nam H.Y."/>
            <person name="Kwon M."/>
            <person name="Choi J.H."/>
            <person name="Cho S.R."/>
            <person name="Kim G.-H."/>
        </authorList>
    </citation>
    <scope>NUCLEOTIDE SEQUENCE</scope>
    <source>
        <strain evidence="1">BAW_Kor-Di-RS1</strain>
        <tissue evidence="1">Whole-body</tissue>
    </source>
</reference>
<gene>
    <name evidence="1" type="ORF">HW555_008623</name>
</gene>
<accession>A0A835GAR9</accession>
<feature type="non-terminal residue" evidence="1">
    <location>
        <position position="145"/>
    </location>
</feature>
<dbReference type="AlphaFoldDB" id="A0A835GAR9"/>
<proteinExistence type="predicted"/>
<dbReference type="EMBL" id="JACKWZ010000172">
    <property type="protein sequence ID" value="KAF9413009.1"/>
    <property type="molecule type" value="Genomic_DNA"/>
</dbReference>
<evidence type="ECO:0000313" key="1">
    <source>
        <dbReference type="EMBL" id="KAF9413009.1"/>
    </source>
</evidence>
<comment type="caution">
    <text evidence="1">The sequence shown here is derived from an EMBL/GenBank/DDBJ whole genome shotgun (WGS) entry which is preliminary data.</text>
</comment>
<protein>
    <submittedName>
        <fullName evidence="1">Uncharacterized protein</fullName>
    </submittedName>
</protein>
<name>A0A835GAR9_SPOEX</name>